<comment type="caution">
    <text evidence="1">The sequence shown here is derived from an EMBL/GenBank/DDBJ whole genome shotgun (WGS) entry which is preliminary data.</text>
</comment>
<name>A0ABM9DHF1_9HYPH</name>
<dbReference type="Proteomes" id="UP001153050">
    <property type="component" value="Unassembled WGS sequence"/>
</dbReference>
<accession>A0ABM9DHF1</accession>
<evidence type="ECO:0000313" key="1">
    <source>
        <dbReference type="EMBL" id="CAH2396019.1"/>
    </source>
</evidence>
<sequence>MRAIWAKGRLLRIAAKPPDIFTSGRRMKRPITERSSSTWNTWSSAVVARPATDIVRNDAIDNAIQNAALGIEGEGAMRAMSQARSFTATASQGIRLGQKRHVAKRSC</sequence>
<organism evidence="1 2">
    <name type="scientific">Mesorhizobium escarrei</name>
    <dbReference type="NCBI Taxonomy" id="666018"/>
    <lineage>
        <taxon>Bacteria</taxon>
        <taxon>Pseudomonadati</taxon>
        <taxon>Pseudomonadota</taxon>
        <taxon>Alphaproteobacteria</taxon>
        <taxon>Hyphomicrobiales</taxon>
        <taxon>Phyllobacteriaceae</taxon>
        <taxon>Mesorhizobium</taxon>
    </lineage>
</organism>
<dbReference type="EMBL" id="CAKXZT010000035">
    <property type="protein sequence ID" value="CAH2396019.1"/>
    <property type="molecule type" value="Genomic_DNA"/>
</dbReference>
<proteinExistence type="predicted"/>
<gene>
    <name evidence="1" type="ORF">MES5069_130005</name>
</gene>
<evidence type="ECO:0000313" key="2">
    <source>
        <dbReference type="Proteomes" id="UP001153050"/>
    </source>
</evidence>
<protein>
    <submittedName>
        <fullName evidence="1">Uncharacterized protein</fullName>
    </submittedName>
</protein>
<keyword evidence="2" id="KW-1185">Reference proteome</keyword>
<reference evidence="1 2" key="1">
    <citation type="submission" date="2022-03" db="EMBL/GenBank/DDBJ databases">
        <authorList>
            <person name="Brunel B."/>
        </authorList>
    </citation>
    <scope>NUCLEOTIDE SEQUENCE [LARGE SCALE GENOMIC DNA]</scope>
    <source>
        <strain evidence="1">STM5069sample</strain>
    </source>
</reference>